<evidence type="ECO:0000256" key="11">
    <source>
        <dbReference type="ARBA" id="ARBA00023235"/>
    </source>
</evidence>
<feature type="domain" description="Alpha-D-phosphohexomutase C-terminal" evidence="16">
    <location>
        <begin position="499"/>
        <end position="562"/>
    </location>
</feature>
<dbReference type="InterPro" id="IPR005846">
    <property type="entry name" value="A-D-PHexomutase_a/b/a-III"/>
</dbReference>
<dbReference type="Pfam" id="PF02880">
    <property type="entry name" value="PGM_PMM_III"/>
    <property type="match status" value="1"/>
</dbReference>
<evidence type="ECO:0000256" key="1">
    <source>
        <dbReference type="ARBA" id="ARBA00000443"/>
    </source>
</evidence>
<comment type="catalytic activity">
    <reaction evidence="1">
        <text>alpha-D-glucose 1-phosphate = alpha-D-glucose 6-phosphate</text>
        <dbReference type="Rhea" id="RHEA:23536"/>
        <dbReference type="ChEBI" id="CHEBI:58225"/>
        <dbReference type="ChEBI" id="CHEBI:58601"/>
        <dbReference type="EC" id="5.4.2.2"/>
    </reaction>
</comment>
<comment type="similarity">
    <text evidence="5 15">Belongs to the phosphohexose mutase family.</text>
</comment>
<dbReference type="RefSeq" id="WP_317965664.1">
    <property type="nucleotide sequence ID" value="NZ_CP129118.1"/>
</dbReference>
<dbReference type="PANTHER" id="PTHR45745">
    <property type="entry name" value="PHOSPHOMANNOMUTASE 45A"/>
    <property type="match status" value="1"/>
</dbReference>
<comment type="pathway">
    <text evidence="3">Glycolipid metabolism; diglucosyl-diacylglycerol biosynthesis.</text>
</comment>
<evidence type="ECO:0000256" key="5">
    <source>
        <dbReference type="ARBA" id="ARBA00010231"/>
    </source>
</evidence>
<reference evidence="20 21" key="1">
    <citation type="submission" date="2023-06" db="EMBL/GenBank/DDBJ databases">
        <title>Sporosarcina sp. nov., isolated from Korean tranditional fermented seafood 'Jeotgal'.</title>
        <authorList>
            <person name="Yang A.I."/>
            <person name="Shin N.-R."/>
        </authorList>
    </citation>
    <scope>NUCLEOTIDE SEQUENCE [LARGE SCALE GENOMIC DNA]</scope>
    <source>
        <strain evidence="20 21">T2O-4</strain>
    </source>
</reference>
<dbReference type="Pfam" id="PF02878">
    <property type="entry name" value="PGM_PMM_I"/>
    <property type="match status" value="1"/>
</dbReference>
<proteinExistence type="inferred from homology"/>
<comment type="cofactor">
    <cofactor evidence="2">
        <name>Mg(2+)</name>
        <dbReference type="ChEBI" id="CHEBI:18420"/>
    </cofactor>
</comment>
<evidence type="ECO:0000259" key="19">
    <source>
        <dbReference type="Pfam" id="PF02880"/>
    </source>
</evidence>
<gene>
    <name evidence="20" type="ORF">QWT69_11100</name>
</gene>
<dbReference type="PRINTS" id="PR00509">
    <property type="entry name" value="PGMPMM"/>
</dbReference>
<keyword evidence="11 20" id="KW-0413">Isomerase</keyword>
<evidence type="ECO:0000313" key="21">
    <source>
        <dbReference type="Proteomes" id="UP001303902"/>
    </source>
</evidence>
<dbReference type="Gene3D" id="3.40.120.10">
    <property type="entry name" value="Alpha-D-Glucose-1,6-Bisphosphate, subunit A, domain 3"/>
    <property type="match status" value="3"/>
</dbReference>
<evidence type="ECO:0000256" key="13">
    <source>
        <dbReference type="ARBA" id="ARBA00041398"/>
    </source>
</evidence>
<dbReference type="InterPro" id="IPR016066">
    <property type="entry name" value="A-D-PHexomutase_CS"/>
</dbReference>
<dbReference type="EMBL" id="CP129118">
    <property type="protein sequence ID" value="WOV86461.1"/>
    <property type="molecule type" value="Genomic_DNA"/>
</dbReference>
<evidence type="ECO:0000259" key="16">
    <source>
        <dbReference type="Pfam" id="PF00408"/>
    </source>
</evidence>
<evidence type="ECO:0000256" key="6">
    <source>
        <dbReference type="ARBA" id="ARBA00012728"/>
    </source>
</evidence>
<dbReference type="CDD" id="cd05799">
    <property type="entry name" value="PGM2"/>
    <property type="match status" value="1"/>
</dbReference>
<evidence type="ECO:0000256" key="8">
    <source>
        <dbReference type="ARBA" id="ARBA00022553"/>
    </source>
</evidence>
<dbReference type="InterPro" id="IPR005845">
    <property type="entry name" value="A-D-PHexomutase_a/b/a-II"/>
</dbReference>
<protein>
    <recommendedName>
        <fullName evidence="12">Phosphoglucomutase</fullName>
        <ecNumber evidence="6">5.4.2.2</ecNumber>
    </recommendedName>
    <alternativeName>
        <fullName evidence="14">Alpha-phosphoglucomutase</fullName>
    </alternativeName>
    <alternativeName>
        <fullName evidence="13">Glucose phosphomutase</fullName>
    </alternativeName>
</protein>
<sequence length="581" mass="65143">MLDNSYDTYKRWFDEKNMPDYLKRELATIATDSEEIKERFHSHLTFGTGGMRGILGAGINRMNIFTIRRVAEGLSRYLATHCENASKRSVVIAYDTRHLSKEFALEAARVIGTHGFRVYLFNENRPTPELSFAVRYLEASAGIVITASHNPSNYNGIKVYGDDGGQLASKEAQEVLSYIEDIQDIFGIALETAENLMEEGLLIPVLEEIDTAYQHKVLTLRRNESHSKSTMKELPIVYTPLHGTGLVPVTTALKAFGFSNVTVVAEQALPNPDFSTVHYPNPEEPDTFKLAMELGVKTKAELLLATDPDADRLGVAARKGDRTFEIIGGNELGALLLHYLLLTKEQAGTLPTNGVILKTIVTSELGRRIAAKFNVQTIDTLTGFKFISEKIKEYEATGEYTFLFGYEESYGYLLGDFVRDKDAVQAAVVTAEMAAYHLENGKTLFDVLDDLYKEFGYHAEATHALTFEGIAGQEKIERIMDIFRLNPPTEFGGVRVVAVEDYEQHQRIYSDGRIELLNLHQSNVLKFLLEDDSWICVRPSGTEPKCKFYLGVKKETSEEAARMLEIMWAGIMDYLNTKGVN</sequence>
<dbReference type="Proteomes" id="UP001303902">
    <property type="component" value="Chromosome"/>
</dbReference>
<dbReference type="InterPro" id="IPR005844">
    <property type="entry name" value="A-D-PHexomutase_a/b/a-I"/>
</dbReference>
<evidence type="ECO:0000256" key="7">
    <source>
        <dbReference type="ARBA" id="ARBA00022526"/>
    </source>
</evidence>
<accession>A0ABZ0L1S8</accession>
<evidence type="ECO:0000259" key="17">
    <source>
        <dbReference type="Pfam" id="PF02878"/>
    </source>
</evidence>
<dbReference type="GO" id="GO:0016853">
    <property type="term" value="F:isomerase activity"/>
    <property type="evidence" value="ECO:0007669"/>
    <property type="project" value="UniProtKB-KW"/>
</dbReference>
<evidence type="ECO:0000256" key="15">
    <source>
        <dbReference type="RuleBase" id="RU004326"/>
    </source>
</evidence>
<keyword evidence="10 15" id="KW-0460">Magnesium</keyword>
<dbReference type="InterPro" id="IPR005843">
    <property type="entry name" value="A-D-PHexomutase_C"/>
</dbReference>
<keyword evidence="8" id="KW-0597">Phosphoprotein</keyword>
<dbReference type="PROSITE" id="PS00710">
    <property type="entry name" value="PGM_PMM"/>
    <property type="match status" value="1"/>
</dbReference>
<dbReference type="EC" id="5.4.2.2" evidence="6"/>
<keyword evidence="9 15" id="KW-0479">Metal-binding</keyword>
<dbReference type="SUPFAM" id="SSF55957">
    <property type="entry name" value="Phosphoglucomutase, C-terminal domain"/>
    <property type="match status" value="1"/>
</dbReference>
<evidence type="ECO:0000313" key="20">
    <source>
        <dbReference type="EMBL" id="WOV86461.1"/>
    </source>
</evidence>
<evidence type="ECO:0000256" key="4">
    <source>
        <dbReference type="ARBA" id="ARBA00005189"/>
    </source>
</evidence>
<dbReference type="Pfam" id="PF00408">
    <property type="entry name" value="PGM_PMM_IV"/>
    <property type="match status" value="1"/>
</dbReference>
<dbReference type="InterPro" id="IPR005841">
    <property type="entry name" value="Alpha-D-phosphohexomutase_SF"/>
</dbReference>
<evidence type="ECO:0000256" key="9">
    <source>
        <dbReference type="ARBA" id="ARBA00022723"/>
    </source>
</evidence>
<keyword evidence="21" id="KW-1185">Reference proteome</keyword>
<evidence type="ECO:0000256" key="3">
    <source>
        <dbReference type="ARBA" id="ARBA00005164"/>
    </source>
</evidence>
<dbReference type="Pfam" id="PF02879">
    <property type="entry name" value="PGM_PMM_II"/>
    <property type="match status" value="1"/>
</dbReference>
<feature type="domain" description="Alpha-D-phosphohexomutase alpha/beta/alpha" evidence="17">
    <location>
        <begin position="45"/>
        <end position="183"/>
    </location>
</feature>
<evidence type="ECO:0000256" key="14">
    <source>
        <dbReference type="ARBA" id="ARBA00041467"/>
    </source>
</evidence>
<evidence type="ECO:0000256" key="2">
    <source>
        <dbReference type="ARBA" id="ARBA00001946"/>
    </source>
</evidence>
<evidence type="ECO:0000256" key="12">
    <source>
        <dbReference type="ARBA" id="ARBA00039995"/>
    </source>
</evidence>
<feature type="domain" description="Alpha-D-phosphohexomutase alpha/beta/alpha" evidence="19">
    <location>
        <begin position="329"/>
        <end position="455"/>
    </location>
</feature>
<dbReference type="SUPFAM" id="SSF53738">
    <property type="entry name" value="Phosphoglucomutase, first 3 domains"/>
    <property type="match status" value="3"/>
</dbReference>
<name>A0ABZ0L1S8_9BACL</name>
<keyword evidence="7" id="KW-0119">Carbohydrate metabolism</keyword>
<keyword evidence="7" id="KW-0313">Glucose metabolism</keyword>
<evidence type="ECO:0000259" key="18">
    <source>
        <dbReference type="Pfam" id="PF02879"/>
    </source>
</evidence>
<dbReference type="InterPro" id="IPR016055">
    <property type="entry name" value="A-D-PHexomutase_a/b/a-I/II/III"/>
</dbReference>
<dbReference type="PANTHER" id="PTHR45745:SF1">
    <property type="entry name" value="PHOSPHOGLUCOMUTASE 2B-RELATED"/>
    <property type="match status" value="1"/>
</dbReference>
<dbReference type="Gene3D" id="3.30.310.50">
    <property type="entry name" value="Alpha-D-phosphohexomutase, C-terminal domain"/>
    <property type="match status" value="1"/>
</dbReference>
<dbReference type="InterPro" id="IPR036900">
    <property type="entry name" value="A-D-PHexomutase_C_sf"/>
</dbReference>
<organism evidence="20 21">
    <name type="scientific">Sporosarcina oncorhynchi</name>
    <dbReference type="NCBI Taxonomy" id="3056444"/>
    <lineage>
        <taxon>Bacteria</taxon>
        <taxon>Bacillati</taxon>
        <taxon>Bacillota</taxon>
        <taxon>Bacilli</taxon>
        <taxon>Bacillales</taxon>
        <taxon>Caryophanaceae</taxon>
        <taxon>Sporosarcina</taxon>
    </lineage>
</organism>
<evidence type="ECO:0000256" key="10">
    <source>
        <dbReference type="ARBA" id="ARBA00022842"/>
    </source>
</evidence>
<comment type="pathway">
    <text evidence="4">Lipid metabolism.</text>
</comment>
<feature type="domain" description="Alpha-D-phosphohexomutase alpha/beta/alpha" evidence="18">
    <location>
        <begin position="227"/>
        <end position="320"/>
    </location>
</feature>